<dbReference type="GO" id="GO:0003723">
    <property type="term" value="F:RNA binding"/>
    <property type="evidence" value="ECO:0007669"/>
    <property type="project" value="InterPro"/>
</dbReference>
<keyword evidence="3" id="KW-0819">tRNA processing</keyword>
<dbReference type="Gene3D" id="1.10.10.2050">
    <property type="match status" value="1"/>
</dbReference>
<evidence type="ECO:0000256" key="1">
    <source>
        <dbReference type="ARBA" id="ARBA00009652"/>
    </source>
</evidence>
<dbReference type="Pfam" id="PF21237">
    <property type="entry name" value="Pus10_N_euk"/>
    <property type="match status" value="1"/>
</dbReference>
<dbReference type="InterPro" id="IPR048741">
    <property type="entry name" value="Pus10-like_C"/>
</dbReference>
<dbReference type="GO" id="GO:0160148">
    <property type="term" value="F:tRNA pseudouridine(55) synthase activity"/>
    <property type="evidence" value="ECO:0007669"/>
    <property type="project" value="UniProtKB-EC"/>
</dbReference>
<comment type="similarity">
    <text evidence="1">Belongs to the pseudouridine synthase Pus10 family.</text>
</comment>
<keyword evidence="4" id="KW-0413">Isomerase</keyword>
<dbReference type="PANTHER" id="PTHR21568">
    <property type="entry name" value="TRNA PSEUDOURIDINE SYNTHASE PUS10"/>
    <property type="match status" value="1"/>
</dbReference>
<reference evidence="7" key="1">
    <citation type="submission" date="2021-06" db="EMBL/GenBank/DDBJ databases">
        <authorList>
            <person name="Kallberg Y."/>
            <person name="Tangrot J."/>
            <person name="Rosling A."/>
        </authorList>
    </citation>
    <scope>NUCLEOTIDE SEQUENCE</scope>
    <source>
        <strain evidence="7">FL130A</strain>
    </source>
</reference>
<dbReference type="Proteomes" id="UP000789508">
    <property type="component" value="Unassembled WGS sequence"/>
</dbReference>
<dbReference type="FunFam" id="3.30.70.3190:FF:000001">
    <property type="entry name" value="tRNA pseudouridine synthase Pus10"/>
    <property type="match status" value="1"/>
</dbReference>
<dbReference type="SUPFAM" id="SSF55120">
    <property type="entry name" value="Pseudouridine synthase"/>
    <property type="match status" value="1"/>
</dbReference>
<comment type="caution">
    <text evidence="7">The sequence shown here is derived from an EMBL/GenBank/DDBJ whole genome shotgun (WGS) entry which is preliminary data.</text>
</comment>
<dbReference type="InterPro" id="IPR048742">
    <property type="entry name" value="Pus10_N_euk"/>
</dbReference>
<dbReference type="Pfam" id="PF21238">
    <property type="entry name" value="Pus10_C"/>
    <property type="match status" value="1"/>
</dbReference>
<evidence type="ECO:0000259" key="6">
    <source>
        <dbReference type="Pfam" id="PF21238"/>
    </source>
</evidence>
<evidence type="ECO:0000313" key="8">
    <source>
        <dbReference type="Proteomes" id="UP000789508"/>
    </source>
</evidence>
<evidence type="ECO:0000256" key="3">
    <source>
        <dbReference type="ARBA" id="ARBA00022694"/>
    </source>
</evidence>
<name>A0A9N9GKC0_9GLOM</name>
<dbReference type="InterPro" id="IPR020103">
    <property type="entry name" value="PsdUridine_synth_cat_dom_sf"/>
</dbReference>
<organism evidence="7 8">
    <name type="scientific">Ambispora leptoticha</name>
    <dbReference type="NCBI Taxonomy" id="144679"/>
    <lineage>
        <taxon>Eukaryota</taxon>
        <taxon>Fungi</taxon>
        <taxon>Fungi incertae sedis</taxon>
        <taxon>Mucoromycota</taxon>
        <taxon>Glomeromycotina</taxon>
        <taxon>Glomeromycetes</taxon>
        <taxon>Archaeosporales</taxon>
        <taxon>Ambisporaceae</taxon>
        <taxon>Ambispora</taxon>
    </lineage>
</organism>
<evidence type="ECO:0000256" key="4">
    <source>
        <dbReference type="ARBA" id="ARBA00023235"/>
    </source>
</evidence>
<evidence type="ECO:0000313" key="7">
    <source>
        <dbReference type="EMBL" id="CAG8616758.1"/>
    </source>
</evidence>
<feature type="domain" description="Pus10-like C-terminal" evidence="6">
    <location>
        <begin position="339"/>
        <end position="561"/>
    </location>
</feature>
<sequence length="568" mass="65783">MLKRTKHELEGDTYKRIRFVDTISNDNIAEQEIKDDNTLYTRIRLEIMNCMSLLEAEQIIDALLTLNCCARCVFRFLGIFSYDYYCADEEVLLEILSRIRLEINSKVLDNSNTEDNTKNSDIKNNDFELSTPQISSIISRPLQTTENKTICITCFDLLYYADTLQYVNHISGKLQSQNYEIKDFDLIPTLPISLILRNHSTKIFIKKVLREKNLEYKVLYPVDLVKLFKYLLIGSFEKTTGLTYSPESLLKIKIEYIHNDTRDSHLFLTKIPEANFSIKRIKGKRGQVPQWSGYSRNQIIDALKKVRDERYVEFDSCPPLEIKARVKQLEPIIKHESVYIGGRYIKFSRNLPQTPWIINGVRLKEGSVAEIIGTKIRQLFRADDYTFVPSGREDFDVRMLGNGRPFYIELKNPRRIVSSLFSQEINEVQDRINSTEDNGEMVRQGEDNKTKTYSALVCISEQITPKILDSINKYKTTGLTINQKTPIRVLQRRTNMVRQRQIYEIEARALEGQFMVIKLVTAPGTYIKEFVHGDLGKTSPNLSSIIDCTADILELDVLNVDLEWPPDS</sequence>
<dbReference type="GO" id="GO:0031119">
    <property type="term" value="P:tRNA pseudouridine synthesis"/>
    <property type="evidence" value="ECO:0007669"/>
    <property type="project" value="TreeGrafter"/>
</dbReference>
<protein>
    <recommendedName>
        <fullName evidence="2">tRNA pseudouridine(55) synthase</fullName>
        <ecNumber evidence="2">5.4.99.25</ecNumber>
    </recommendedName>
</protein>
<dbReference type="InterPro" id="IPR039894">
    <property type="entry name" value="Pus10-like"/>
</dbReference>
<keyword evidence="8" id="KW-1185">Reference proteome</keyword>
<dbReference type="AlphaFoldDB" id="A0A9N9GKC0"/>
<proteinExistence type="inferred from homology"/>
<gene>
    <name evidence="7" type="ORF">ALEPTO_LOCUS8790</name>
</gene>
<accession>A0A9N9GKC0</accession>
<dbReference type="Gene3D" id="3.30.70.3190">
    <property type="match status" value="1"/>
</dbReference>
<dbReference type="EMBL" id="CAJVPS010005603">
    <property type="protein sequence ID" value="CAG8616758.1"/>
    <property type="molecule type" value="Genomic_DNA"/>
</dbReference>
<evidence type="ECO:0000256" key="2">
    <source>
        <dbReference type="ARBA" id="ARBA00012787"/>
    </source>
</evidence>
<feature type="domain" description="Pus10 N-terminal eukaryotes" evidence="5">
    <location>
        <begin position="151"/>
        <end position="326"/>
    </location>
</feature>
<dbReference type="OrthoDB" id="271937at2759"/>
<evidence type="ECO:0000259" key="5">
    <source>
        <dbReference type="Pfam" id="PF21237"/>
    </source>
</evidence>
<dbReference type="EC" id="5.4.99.25" evidence="2"/>
<dbReference type="PANTHER" id="PTHR21568:SF0">
    <property type="entry name" value="TRNA PSEUDOURIDINE SYNTHASE PUS10"/>
    <property type="match status" value="1"/>
</dbReference>